<comment type="caution">
    <text evidence="1">The sequence shown here is derived from an EMBL/GenBank/DDBJ whole genome shotgun (WGS) entry which is preliminary data.</text>
</comment>
<organism evidence="1 2">
    <name type="scientific">Microctonus aethiopoides</name>
    <dbReference type="NCBI Taxonomy" id="144406"/>
    <lineage>
        <taxon>Eukaryota</taxon>
        <taxon>Metazoa</taxon>
        <taxon>Ecdysozoa</taxon>
        <taxon>Arthropoda</taxon>
        <taxon>Hexapoda</taxon>
        <taxon>Insecta</taxon>
        <taxon>Pterygota</taxon>
        <taxon>Neoptera</taxon>
        <taxon>Endopterygota</taxon>
        <taxon>Hymenoptera</taxon>
        <taxon>Apocrita</taxon>
        <taxon>Ichneumonoidea</taxon>
        <taxon>Braconidae</taxon>
        <taxon>Euphorinae</taxon>
        <taxon>Microctonus</taxon>
    </lineage>
</organism>
<keyword evidence="2" id="KW-1185">Reference proteome</keyword>
<dbReference type="AlphaFoldDB" id="A0AA39FHN7"/>
<proteinExistence type="predicted"/>
<dbReference type="Proteomes" id="UP001168990">
    <property type="component" value="Unassembled WGS sequence"/>
</dbReference>
<accession>A0AA39FHN7</accession>
<feature type="non-terminal residue" evidence="1">
    <location>
        <position position="255"/>
    </location>
</feature>
<dbReference type="EMBL" id="JAQQBS010000045">
    <property type="protein sequence ID" value="KAK0169626.1"/>
    <property type="molecule type" value="Genomic_DNA"/>
</dbReference>
<reference evidence="1" key="2">
    <citation type="submission" date="2023-03" db="EMBL/GenBank/DDBJ databases">
        <authorList>
            <person name="Inwood S.N."/>
            <person name="Skelly J.G."/>
            <person name="Guhlin J."/>
            <person name="Harrop T.W.R."/>
            <person name="Goldson S.G."/>
            <person name="Dearden P.K."/>
        </authorList>
    </citation>
    <scope>NUCLEOTIDE SEQUENCE</scope>
    <source>
        <strain evidence="1">Irish</strain>
        <tissue evidence="1">Whole body</tissue>
    </source>
</reference>
<gene>
    <name evidence="1" type="ORF">PV328_011793</name>
</gene>
<name>A0AA39FHN7_9HYME</name>
<protein>
    <submittedName>
        <fullName evidence="1">Uncharacterized protein</fullName>
    </submittedName>
</protein>
<reference evidence="1" key="1">
    <citation type="journal article" date="2023" name="bioRxiv">
        <title>Scaffold-level genome assemblies of two parasitoid biocontrol wasps reveal the parthenogenesis mechanism and an associated novel virus.</title>
        <authorList>
            <person name="Inwood S."/>
            <person name="Skelly J."/>
            <person name="Guhlin J."/>
            <person name="Harrop T."/>
            <person name="Goldson S."/>
            <person name="Dearden P."/>
        </authorList>
    </citation>
    <scope>NUCLEOTIDE SEQUENCE</scope>
    <source>
        <strain evidence="1">Irish</strain>
        <tissue evidence="1">Whole body</tissue>
    </source>
</reference>
<evidence type="ECO:0000313" key="1">
    <source>
        <dbReference type="EMBL" id="KAK0169626.1"/>
    </source>
</evidence>
<sequence>MSVRQDKCPNNQFIVKELATILIDEKATDTFGVTRMLFKPPFKWDELPKQYKTMNLWVMRNYHGILWDARDIPYDKLNDVLHIILKAVGYIYVKGLEKKKWLSDIIKGSKTIINLENLGCPSMKNNEITSCHYHEFRKSSIMYHCALENVKQLKCWIEKKTQMQSPSIGRSLELYYQLEERIEDMKPQDIAYLTKDFILKFALTKIDRIWNKLPEGLQKDKDMIAHRRCRKHYNTMVIDYDEFDGMIPLMKDCSI</sequence>
<evidence type="ECO:0000313" key="2">
    <source>
        <dbReference type="Proteomes" id="UP001168990"/>
    </source>
</evidence>